<gene>
    <name evidence="1" type="ORF">DR999_PMT15219</name>
</gene>
<reference evidence="1 2" key="1">
    <citation type="submission" date="2019-04" db="EMBL/GenBank/DDBJ databases">
        <title>Draft genome of the big-headed turtle Platysternon megacephalum.</title>
        <authorList>
            <person name="Gong S."/>
        </authorList>
    </citation>
    <scope>NUCLEOTIDE SEQUENCE [LARGE SCALE GENOMIC DNA]</scope>
    <source>
        <strain evidence="1">DO16091913</strain>
        <tissue evidence="1">Muscle</tissue>
    </source>
</reference>
<proteinExistence type="predicted"/>
<dbReference type="EMBL" id="QXTE01000188">
    <property type="protein sequence ID" value="TFK02454.1"/>
    <property type="molecule type" value="Genomic_DNA"/>
</dbReference>
<protein>
    <submittedName>
        <fullName evidence="1">Olfactory receptor 4Q3-like</fullName>
    </submittedName>
</protein>
<accession>A0A4D9E668</accession>
<reference evidence="1 2" key="2">
    <citation type="submission" date="2019-04" db="EMBL/GenBank/DDBJ databases">
        <title>The genome sequence of big-headed turtle.</title>
        <authorList>
            <person name="Gong S."/>
        </authorList>
    </citation>
    <scope>NUCLEOTIDE SEQUENCE [LARGE SCALE GENOMIC DNA]</scope>
    <source>
        <strain evidence="1">DO16091913</strain>
        <tissue evidence="1">Muscle</tissue>
    </source>
</reference>
<name>A0A4D9E668_9SAUR</name>
<keyword evidence="1" id="KW-0675">Receptor</keyword>
<evidence type="ECO:0000313" key="2">
    <source>
        <dbReference type="Proteomes" id="UP000297703"/>
    </source>
</evidence>
<keyword evidence="2" id="KW-1185">Reference proteome</keyword>
<evidence type="ECO:0000313" key="1">
    <source>
        <dbReference type="EMBL" id="TFK02454.1"/>
    </source>
</evidence>
<comment type="caution">
    <text evidence="1">The sequence shown here is derived from an EMBL/GenBank/DDBJ whole genome shotgun (WGS) entry which is preliminary data.</text>
</comment>
<dbReference type="Proteomes" id="UP000297703">
    <property type="component" value="Unassembled WGS sequence"/>
</dbReference>
<sequence length="111" mass="11545">MCSLGSLDLPFWGCHVALACPSTALRGAQHQHFHVQGLWPAAVWCARVGGKGKPAEPHQVALGREGVCTTPAEGESSAKGLRRLSSLADTSTKSTGMLANKSRIELVAGAP</sequence>
<organism evidence="1 2">
    <name type="scientific">Platysternon megacephalum</name>
    <name type="common">big-headed turtle</name>
    <dbReference type="NCBI Taxonomy" id="55544"/>
    <lineage>
        <taxon>Eukaryota</taxon>
        <taxon>Metazoa</taxon>
        <taxon>Chordata</taxon>
        <taxon>Craniata</taxon>
        <taxon>Vertebrata</taxon>
        <taxon>Euteleostomi</taxon>
        <taxon>Archelosauria</taxon>
        <taxon>Testudinata</taxon>
        <taxon>Testudines</taxon>
        <taxon>Cryptodira</taxon>
        <taxon>Durocryptodira</taxon>
        <taxon>Testudinoidea</taxon>
        <taxon>Platysternidae</taxon>
        <taxon>Platysternon</taxon>
    </lineage>
</organism>
<dbReference type="AlphaFoldDB" id="A0A4D9E668"/>